<evidence type="ECO:0000313" key="3">
    <source>
        <dbReference type="EMBL" id="MFC4665950.1"/>
    </source>
</evidence>
<dbReference type="RefSeq" id="WP_380078539.1">
    <property type="nucleotide sequence ID" value="NZ_JBHSGO010000157.1"/>
</dbReference>
<protein>
    <submittedName>
        <fullName evidence="3">PspC domain-containing protein</fullName>
    </submittedName>
</protein>
<organism evidence="3 4">
    <name type="scientific">Falsiporphyromonas endometrii</name>
    <dbReference type="NCBI Taxonomy" id="1387297"/>
    <lineage>
        <taxon>Bacteria</taxon>
        <taxon>Pseudomonadati</taxon>
        <taxon>Bacteroidota</taxon>
        <taxon>Bacteroidia</taxon>
        <taxon>Bacteroidales</taxon>
        <taxon>Porphyromonadaceae</taxon>
        <taxon>Falsiporphyromonas</taxon>
    </lineage>
</organism>
<keyword evidence="1" id="KW-0472">Membrane</keyword>
<dbReference type="InterPro" id="IPR007168">
    <property type="entry name" value="Phageshock_PspC_N"/>
</dbReference>
<evidence type="ECO:0000256" key="1">
    <source>
        <dbReference type="SAM" id="Phobius"/>
    </source>
</evidence>
<reference evidence="4" key="1">
    <citation type="journal article" date="2019" name="Int. J. Syst. Evol. Microbiol.">
        <title>The Global Catalogue of Microorganisms (GCM) 10K type strain sequencing project: providing services to taxonomists for standard genome sequencing and annotation.</title>
        <authorList>
            <consortium name="The Broad Institute Genomics Platform"/>
            <consortium name="The Broad Institute Genome Sequencing Center for Infectious Disease"/>
            <person name="Wu L."/>
            <person name="Ma J."/>
        </authorList>
    </citation>
    <scope>NUCLEOTIDE SEQUENCE [LARGE SCALE GENOMIC DNA]</scope>
    <source>
        <strain evidence="4">CGMCC 4.7357</strain>
    </source>
</reference>
<dbReference type="Pfam" id="PF04024">
    <property type="entry name" value="PspC"/>
    <property type="match status" value="1"/>
</dbReference>
<sequence length="311" mass="35268">MKLTHTIHILDKVYNVDNEAYQLLNKYIDNLNSDPSLLKENVEELEMYIVSVIDQSITPGEIIDVRLANMIIDSLRSVDKNSLSCKKVLYRDVEHGMICGVFSGLSHYWNANIILLRALAVVVTLALTVLFNLGWIIGALYIAFWMIVPPATTATEKLKMNGLPITVQNITQCVFEEAKEKNAKPTQLYMLLGCLFKGLLVLTIMIGILYCGLIILEVLIGFSGVLFASYLEFDKTVLKIFPSWMICLGCVSLIVAIAIPVVKYIFKTSFKSKILRWTLLSAWFVSLALLIFIFFMFVYKFGISFLMYRLL</sequence>
<name>A0ABV9K6Y1_9PORP</name>
<feature type="transmembrane region" description="Helical" evidence="1">
    <location>
        <begin position="278"/>
        <end position="299"/>
    </location>
</feature>
<feature type="transmembrane region" description="Helical" evidence="1">
    <location>
        <begin position="114"/>
        <end position="147"/>
    </location>
</feature>
<dbReference type="Proteomes" id="UP001596020">
    <property type="component" value="Unassembled WGS sequence"/>
</dbReference>
<feature type="transmembrane region" description="Helical" evidence="1">
    <location>
        <begin position="243"/>
        <end position="266"/>
    </location>
</feature>
<keyword evidence="4" id="KW-1185">Reference proteome</keyword>
<comment type="caution">
    <text evidence="3">The sequence shown here is derived from an EMBL/GenBank/DDBJ whole genome shotgun (WGS) entry which is preliminary data.</text>
</comment>
<evidence type="ECO:0000313" key="4">
    <source>
        <dbReference type="Proteomes" id="UP001596020"/>
    </source>
</evidence>
<feature type="transmembrane region" description="Helical" evidence="1">
    <location>
        <begin position="213"/>
        <end position="231"/>
    </location>
</feature>
<evidence type="ECO:0000259" key="2">
    <source>
        <dbReference type="Pfam" id="PF04024"/>
    </source>
</evidence>
<feature type="transmembrane region" description="Helical" evidence="1">
    <location>
        <begin position="188"/>
        <end position="206"/>
    </location>
</feature>
<gene>
    <name evidence="3" type="ORF">ACFO3G_04955</name>
</gene>
<feature type="domain" description="Phage shock protein PspC N-terminal" evidence="2">
    <location>
        <begin position="88"/>
        <end position="150"/>
    </location>
</feature>
<proteinExistence type="predicted"/>
<dbReference type="EMBL" id="JBHSGO010000157">
    <property type="protein sequence ID" value="MFC4665950.1"/>
    <property type="molecule type" value="Genomic_DNA"/>
</dbReference>
<accession>A0ABV9K6Y1</accession>
<keyword evidence="1" id="KW-0812">Transmembrane</keyword>
<keyword evidence="1" id="KW-1133">Transmembrane helix</keyword>